<protein>
    <submittedName>
        <fullName evidence="3">Transcriptional regulator</fullName>
    </submittedName>
</protein>
<proteinExistence type="predicted"/>
<dbReference type="InterPro" id="IPR002831">
    <property type="entry name" value="Tscrpt_reg_TrmB_N"/>
</dbReference>
<dbReference type="AlphaFoldDB" id="A0A927MWI3"/>
<dbReference type="Gene3D" id="1.10.10.10">
    <property type="entry name" value="Winged helix-like DNA-binding domain superfamily/Winged helix DNA-binding domain"/>
    <property type="match status" value="2"/>
</dbReference>
<reference evidence="3" key="1">
    <citation type="submission" date="2020-10" db="EMBL/GenBank/DDBJ databases">
        <title>Sequencing the genomes of 1000 actinobacteria strains.</title>
        <authorList>
            <person name="Klenk H.-P."/>
        </authorList>
    </citation>
    <scope>NUCLEOTIDE SEQUENCE</scope>
    <source>
        <strain evidence="3">DSM 45354</strain>
    </source>
</reference>
<evidence type="ECO:0000259" key="2">
    <source>
        <dbReference type="SMART" id="SM00421"/>
    </source>
</evidence>
<dbReference type="SUPFAM" id="SSF46785">
    <property type="entry name" value="Winged helix' DNA-binding domain"/>
    <property type="match status" value="1"/>
</dbReference>
<dbReference type="InterPro" id="IPR051797">
    <property type="entry name" value="TrmB-like"/>
</dbReference>
<evidence type="ECO:0000313" key="4">
    <source>
        <dbReference type="Proteomes" id="UP000638648"/>
    </source>
</evidence>
<dbReference type="InterPro" id="IPR000792">
    <property type="entry name" value="Tscrpt_reg_LuxR_C"/>
</dbReference>
<dbReference type="Pfam" id="PF01978">
    <property type="entry name" value="TrmB"/>
    <property type="match status" value="1"/>
</dbReference>
<sequence length="365" mass="39073">MPQRRPLTDERMDGGVLSATGVTAEEEQAYVSLLREGPATLRTLVARLGLGRPRAAQVVAELQRKGLAHRTPAPHEAYVPVPPHVAVEQLIERRQSELAKVRDDVPLLAALARPEPTQRRTEELIEIVQGRAAVQHAFAQVQRAARSEVRVLDAPPYAAEGGINEVELSQLAAGVAYRGVYAEEALATPDLIRSIAQHLAAGEQARLAATVPTKLAVADHALALLPLSLSPRSRDGAHDWAGDTLGDPAQNAARDPVQDTAQDTAVLVHPCGLLEALIALFDSVWTAASPLVVTAAGEVGAPGELTELDRSLLSLLVAGLTDEAAAVRLRVSRRTVVRRVQHLMIAAGARSRLQLGWRAKELGWL</sequence>
<dbReference type="InterPro" id="IPR036388">
    <property type="entry name" value="WH-like_DNA-bd_sf"/>
</dbReference>
<dbReference type="PANTHER" id="PTHR34293:SF1">
    <property type="entry name" value="HTH-TYPE TRANSCRIPTIONAL REGULATOR TRMBL2"/>
    <property type="match status" value="1"/>
</dbReference>
<evidence type="ECO:0000256" key="1">
    <source>
        <dbReference type="SAM" id="MobiDB-lite"/>
    </source>
</evidence>
<dbReference type="InterPro" id="IPR016032">
    <property type="entry name" value="Sig_transdc_resp-reg_C-effctor"/>
</dbReference>
<dbReference type="SMART" id="SM00421">
    <property type="entry name" value="HTH_LUXR"/>
    <property type="match status" value="1"/>
</dbReference>
<evidence type="ECO:0000313" key="3">
    <source>
        <dbReference type="EMBL" id="MBE1607736.1"/>
    </source>
</evidence>
<accession>A0A927MWI3</accession>
<keyword evidence="4" id="KW-1185">Reference proteome</keyword>
<dbReference type="InterPro" id="IPR036390">
    <property type="entry name" value="WH_DNA-bd_sf"/>
</dbReference>
<feature type="compositionally biased region" description="Basic and acidic residues" evidence="1">
    <location>
        <begin position="1"/>
        <end position="13"/>
    </location>
</feature>
<dbReference type="GO" id="GO:0003677">
    <property type="term" value="F:DNA binding"/>
    <property type="evidence" value="ECO:0007669"/>
    <property type="project" value="InterPro"/>
</dbReference>
<gene>
    <name evidence="3" type="ORF">HEB94_004584</name>
</gene>
<dbReference type="EMBL" id="JADBEM010000001">
    <property type="protein sequence ID" value="MBE1607736.1"/>
    <property type="molecule type" value="Genomic_DNA"/>
</dbReference>
<name>A0A927MWI3_9ACTN</name>
<dbReference type="SUPFAM" id="SSF46894">
    <property type="entry name" value="C-terminal effector domain of the bipartite response regulators"/>
    <property type="match status" value="1"/>
</dbReference>
<dbReference type="PANTHER" id="PTHR34293">
    <property type="entry name" value="HTH-TYPE TRANSCRIPTIONAL REGULATOR TRMBL2"/>
    <property type="match status" value="1"/>
</dbReference>
<dbReference type="RefSeq" id="WP_337917891.1">
    <property type="nucleotide sequence ID" value="NZ_BAABJL010000040.1"/>
</dbReference>
<dbReference type="Proteomes" id="UP000638648">
    <property type="component" value="Unassembled WGS sequence"/>
</dbReference>
<organism evidence="3 4">
    <name type="scientific">Actinopolymorpha pittospori</name>
    <dbReference type="NCBI Taxonomy" id="648752"/>
    <lineage>
        <taxon>Bacteria</taxon>
        <taxon>Bacillati</taxon>
        <taxon>Actinomycetota</taxon>
        <taxon>Actinomycetes</taxon>
        <taxon>Propionibacteriales</taxon>
        <taxon>Actinopolymorphaceae</taxon>
        <taxon>Actinopolymorpha</taxon>
    </lineage>
</organism>
<feature type="region of interest" description="Disordered" evidence="1">
    <location>
        <begin position="1"/>
        <end position="20"/>
    </location>
</feature>
<dbReference type="GO" id="GO:0006355">
    <property type="term" value="P:regulation of DNA-templated transcription"/>
    <property type="evidence" value="ECO:0007669"/>
    <property type="project" value="InterPro"/>
</dbReference>
<feature type="domain" description="HTH luxR-type" evidence="2">
    <location>
        <begin position="302"/>
        <end position="359"/>
    </location>
</feature>
<comment type="caution">
    <text evidence="3">The sequence shown here is derived from an EMBL/GenBank/DDBJ whole genome shotgun (WGS) entry which is preliminary data.</text>
</comment>